<name>A0A1H0N3Z1_9BURK</name>
<protein>
    <recommendedName>
        <fullName evidence="3">HAD-superfamily hydrolase, subfamily IIB</fullName>
    </recommendedName>
</protein>
<dbReference type="GO" id="GO:0000287">
    <property type="term" value="F:magnesium ion binding"/>
    <property type="evidence" value="ECO:0007669"/>
    <property type="project" value="TreeGrafter"/>
</dbReference>
<dbReference type="RefSeq" id="WP_092832699.1">
    <property type="nucleotide sequence ID" value="NZ_CP028290.1"/>
</dbReference>
<evidence type="ECO:0008006" key="3">
    <source>
        <dbReference type="Google" id="ProtNLM"/>
    </source>
</evidence>
<dbReference type="GO" id="GO:0016791">
    <property type="term" value="F:phosphatase activity"/>
    <property type="evidence" value="ECO:0007669"/>
    <property type="project" value="TreeGrafter"/>
</dbReference>
<dbReference type="InterPro" id="IPR023214">
    <property type="entry name" value="HAD_sf"/>
</dbReference>
<accession>A0A1H0N3Z1</accession>
<proteinExistence type="predicted"/>
<reference evidence="2" key="1">
    <citation type="submission" date="2016-10" db="EMBL/GenBank/DDBJ databases">
        <authorList>
            <person name="Varghese N."/>
            <person name="Submissions S."/>
        </authorList>
    </citation>
    <scope>NUCLEOTIDE SEQUENCE [LARGE SCALE GENOMIC DNA]</scope>
    <source>
        <strain evidence="2">DSM 17101</strain>
    </source>
</reference>
<dbReference type="EMBL" id="FNJL01000004">
    <property type="protein sequence ID" value="SDO87331.1"/>
    <property type="molecule type" value="Genomic_DNA"/>
</dbReference>
<gene>
    <name evidence="1" type="ORF">SAMN04489708_104191</name>
</gene>
<dbReference type="PANTHER" id="PTHR10000">
    <property type="entry name" value="PHOSPHOSERINE PHOSPHATASE"/>
    <property type="match status" value="1"/>
</dbReference>
<dbReference type="NCBIfam" id="TIGR01484">
    <property type="entry name" value="HAD-SF-IIB"/>
    <property type="match status" value="1"/>
</dbReference>
<dbReference type="PANTHER" id="PTHR10000:SF8">
    <property type="entry name" value="HAD SUPERFAMILY HYDROLASE-LIKE, TYPE 3"/>
    <property type="match status" value="1"/>
</dbReference>
<dbReference type="OrthoDB" id="5292903at2"/>
<dbReference type="Gene3D" id="3.40.50.1000">
    <property type="entry name" value="HAD superfamily/HAD-like"/>
    <property type="match status" value="2"/>
</dbReference>
<evidence type="ECO:0000313" key="2">
    <source>
        <dbReference type="Proteomes" id="UP000199317"/>
    </source>
</evidence>
<evidence type="ECO:0000313" key="1">
    <source>
        <dbReference type="EMBL" id="SDO87331.1"/>
    </source>
</evidence>
<dbReference type="Proteomes" id="UP000199317">
    <property type="component" value="Unassembled WGS sequence"/>
</dbReference>
<dbReference type="AlphaFoldDB" id="A0A1H0N3Z1"/>
<dbReference type="InterPro" id="IPR036412">
    <property type="entry name" value="HAD-like_sf"/>
</dbReference>
<dbReference type="SUPFAM" id="SSF56784">
    <property type="entry name" value="HAD-like"/>
    <property type="match status" value="1"/>
</dbReference>
<organism evidence="1 2">
    <name type="scientific">Paracidovorax cattleyae</name>
    <dbReference type="NCBI Taxonomy" id="80868"/>
    <lineage>
        <taxon>Bacteria</taxon>
        <taxon>Pseudomonadati</taxon>
        <taxon>Pseudomonadota</taxon>
        <taxon>Betaproteobacteria</taxon>
        <taxon>Burkholderiales</taxon>
        <taxon>Comamonadaceae</taxon>
        <taxon>Paracidovorax</taxon>
    </lineage>
</organism>
<dbReference type="GO" id="GO:0005829">
    <property type="term" value="C:cytosol"/>
    <property type="evidence" value="ECO:0007669"/>
    <property type="project" value="TreeGrafter"/>
</dbReference>
<dbReference type="Pfam" id="PF08282">
    <property type="entry name" value="Hydrolase_3"/>
    <property type="match status" value="1"/>
</dbReference>
<dbReference type="InterPro" id="IPR006379">
    <property type="entry name" value="HAD-SF_hydro_IIB"/>
</dbReference>
<keyword evidence="2" id="KW-1185">Reference proteome</keyword>
<sequence>MPHSDVPALAAAGLLPLSLWKPPGDLIGVFTDIDDTLTTDGAITADALDALQALRDAGLMVIPVTGRPAGWSEPFALSWPVHAIVAENGAVAMVRLPGGADAAAGHLDGVLVRPTGPGEPALRKFYQQDAATRAAQYARMQQVLARIENEVPGAHRATDSAGRECDIAIDHSEFTHLPQAAIDAVVRRMRAEGMHATVSSIHINGWYGDHDKLAGARWIVRELFGRPLDEEIGRWVYVGDSTNDQKMFEAFPHSVGVANIARFVPQLAHRPRHVTRAERGAGFAEVARAILQPGRPPERR</sequence>